<evidence type="ECO:0000259" key="5">
    <source>
        <dbReference type="Pfam" id="PF13439"/>
    </source>
</evidence>
<dbReference type="GO" id="GO:0016757">
    <property type="term" value="F:glycosyltransferase activity"/>
    <property type="evidence" value="ECO:0007669"/>
    <property type="project" value="UniProtKB-KW"/>
</dbReference>
<dbReference type="PANTHER" id="PTHR12526:SF640">
    <property type="entry name" value="COLANIC ACID BIOSYNTHESIS GLYCOSYLTRANSFERASE WCAL-RELATED"/>
    <property type="match status" value="1"/>
</dbReference>
<evidence type="ECO:0000259" key="4">
    <source>
        <dbReference type="Pfam" id="PF00534"/>
    </source>
</evidence>
<dbReference type="Pfam" id="PF00534">
    <property type="entry name" value="Glycos_transf_1"/>
    <property type="match status" value="1"/>
</dbReference>
<proteinExistence type="inferred from homology"/>
<reference evidence="6 7" key="1">
    <citation type="journal article" date="2019" name="Nat. Microbiol.">
        <title>Mediterranean grassland soil C-N compound turnover is dependent on rainfall and depth, and is mediated by genomically divergent microorganisms.</title>
        <authorList>
            <person name="Diamond S."/>
            <person name="Andeer P.F."/>
            <person name="Li Z."/>
            <person name="Crits-Christoph A."/>
            <person name="Burstein D."/>
            <person name="Anantharaman K."/>
            <person name="Lane K.R."/>
            <person name="Thomas B.C."/>
            <person name="Pan C."/>
            <person name="Northen T.R."/>
            <person name="Banfield J.F."/>
        </authorList>
    </citation>
    <scope>NUCLEOTIDE SEQUENCE [LARGE SCALE GENOMIC DNA]</scope>
    <source>
        <strain evidence="6">WS_3</strain>
    </source>
</reference>
<evidence type="ECO:0000313" key="7">
    <source>
        <dbReference type="Proteomes" id="UP000320184"/>
    </source>
</evidence>
<comment type="similarity">
    <text evidence="1">Belongs to the glycosyltransferase group 1 family. Glycosyltransferase 4 subfamily.</text>
</comment>
<name>A0A538SMU3_UNCEI</name>
<dbReference type="CDD" id="cd03811">
    <property type="entry name" value="GT4_GT28_WabH-like"/>
    <property type="match status" value="1"/>
</dbReference>
<feature type="domain" description="Glycosyltransferase subfamily 4-like N-terminal" evidence="5">
    <location>
        <begin position="25"/>
        <end position="185"/>
    </location>
</feature>
<dbReference type="InterPro" id="IPR028098">
    <property type="entry name" value="Glyco_trans_4-like_N"/>
</dbReference>
<evidence type="ECO:0000313" key="6">
    <source>
        <dbReference type="EMBL" id="TMQ52696.1"/>
    </source>
</evidence>
<dbReference type="AlphaFoldDB" id="A0A538SMU3"/>
<dbReference type="Proteomes" id="UP000320184">
    <property type="component" value="Unassembled WGS sequence"/>
</dbReference>
<keyword evidence="3 6" id="KW-0808">Transferase</keyword>
<dbReference type="SUPFAM" id="SSF53756">
    <property type="entry name" value="UDP-Glycosyltransferase/glycogen phosphorylase"/>
    <property type="match status" value="1"/>
</dbReference>
<gene>
    <name evidence="6" type="ORF">E6K73_02355</name>
</gene>
<dbReference type="Pfam" id="PF13439">
    <property type="entry name" value="Glyco_transf_4"/>
    <property type="match status" value="1"/>
</dbReference>
<keyword evidence="2" id="KW-0328">Glycosyltransferase</keyword>
<sequence>MSDIGRQSPHAVRRVLFVINDLALGGAQRVVLSQAASLDRRRFVAEVASLELGPAGDLVPAFESAGIRVHRLRGPKEPAWRVGPRLDALLKQLRPDLVHTHLAASGVVGRPAARRHRVPRIVTSLHNLTDWEEKRADPVRWLDRFTLPLAHTIVAVSDAVRGALVRALPELAERTITVRNGVAVDELWAARAGRARMRQSLGYTDEHDLVIGVVARLDPRKGLDTLIDAVAWAAPQAPQLRLLVVGDGPERARLRSLAHIRGLGDRIRFVHHQTRVHEHLSAMDLFAAPSRTEGLGIAIIEALAAGLPVLASRVGGIPEVVGDRVCGLLLPPDAPGRWGEELIRLAEDRGLLDTWARAAPERARRFSLQRSSLELQRVYDRAFGAEQTEAAEAAA</sequence>
<evidence type="ECO:0000256" key="1">
    <source>
        <dbReference type="ARBA" id="ARBA00009481"/>
    </source>
</evidence>
<organism evidence="6 7">
    <name type="scientific">Eiseniibacteriota bacterium</name>
    <dbReference type="NCBI Taxonomy" id="2212470"/>
    <lineage>
        <taxon>Bacteria</taxon>
        <taxon>Candidatus Eiseniibacteriota</taxon>
    </lineage>
</organism>
<dbReference type="PANTHER" id="PTHR12526">
    <property type="entry name" value="GLYCOSYLTRANSFERASE"/>
    <property type="match status" value="1"/>
</dbReference>
<accession>A0A538SMU3</accession>
<dbReference type="EMBL" id="VBOT01000029">
    <property type="protein sequence ID" value="TMQ52696.1"/>
    <property type="molecule type" value="Genomic_DNA"/>
</dbReference>
<comment type="caution">
    <text evidence="6">The sequence shown here is derived from an EMBL/GenBank/DDBJ whole genome shotgun (WGS) entry which is preliminary data.</text>
</comment>
<evidence type="ECO:0000256" key="3">
    <source>
        <dbReference type="ARBA" id="ARBA00022679"/>
    </source>
</evidence>
<dbReference type="Gene3D" id="3.40.50.2000">
    <property type="entry name" value="Glycogen Phosphorylase B"/>
    <property type="match status" value="2"/>
</dbReference>
<protein>
    <submittedName>
        <fullName evidence="6">Glycosyltransferase</fullName>
    </submittedName>
</protein>
<evidence type="ECO:0000256" key="2">
    <source>
        <dbReference type="ARBA" id="ARBA00022676"/>
    </source>
</evidence>
<feature type="domain" description="Glycosyl transferase family 1" evidence="4">
    <location>
        <begin position="205"/>
        <end position="361"/>
    </location>
</feature>
<dbReference type="InterPro" id="IPR001296">
    <property type="entry name" value="Glyco_trans_1"/>
</dbReference>